<dbReference type="InterPro" id="IPR011011">
    <property type="entry name" value="Znf_FYVE_PHD"/>
</dbReference>
<feature type="compositionally biased region" description="Polar residues" evidence="6">
    <location>
        <begin position="92"/>
        <end position="103"/>
    </location>
</feature>
<organism evidence="9 10">
    <name type="scientific">Aedes albopictus</name>
    <name type="common">Asian tiger mosquito</name>
    <name type="synonym">Stegomyia albopicta</name>
    <dbReference type="NCBI Taxonomy" id="7160"/>
    <lineage>
        <taxon>Eukaryota</taxon>
        <taxon>Metazoa</taxon>
        <taxon>Ecdysozoa</taxon>
        <taxon>Arthropoda</taxon>
        <taxon>Hexapoda</taxon>
        <taxon>Insecta</taxon>
        <taxon>Pterygota</taxon>
        <taxon>Neoptera</taxon>
        <taxon>Endopterygota</taxon>
        <taxon>Diptera</taxon>
        <taxon>Nematocera</taxon>
        <taxon>Culicoidea</taxon>
        <taxon>Culicidae</taxon>
        <taxon>Culicinae</taxon>
        <taxon>Aedini</taxon>
        <taxon>Aedes</taxon>
        <taxon>Stegomyia</taxon>
    </lineage>
</organism>
<dbReference type="InterPro" id="IPR036397">
    <property type="entry name" value="RNaseH_sf"/>
</dbReference>
<protein>
    <recommendedName>
        <fullName evidence="11">Endonuclease</fullName>
    </recommendedName>
</protein>
<keyword evidence="5" id="KW-0175">Coiled coil</keyword>
<keyword evidence="10" id="KW-1185">Reference proteome</keyword>
<dbReference type="EnsemblMetazoa" id="AALFPA23_010310.R14370">
    <property type="protein sequence ID" value="AALFPA23_010310.P14370"/>
    <property type="gene ID" value="AALFPA23_010310"/>
</dbReference>
<dbReference type="PROSITE" id="PS50016">
    <property type="entry name" value="ZF_PHD_2"/>
    <property type="match status" value="1"/>
</dbReference>
<dbReference type="Pfam" id="PF17921">
    <property type="entry name" value="Integrase_H2C2"/>
    <property type="match status" value="1"/>
</dbReference>
<evidence type="ECO:0000313" key="9">
    <source>
        <dbReference type="EnsemblMetazoa" id="AALFPA23_010310.P14370"/>
    </source>
</evidence>
<evidence type="ECO:0000313" key="10">
    <source>
        <dbReference type="Proteomes" id="UP000069940"/>
    </source>
</evidence>
<dbReference type="InterPro" id="IPR005312">
    <property type="entry name" value="DUF1759"/>
</dbReference>
<evidence type="ECO:0000256" key="4">
    <source>
        <dbReference type="PROSITE-ProRule" id="PRU00146"/>
    </source>
</evidence>
<dbReference type="SUPFAM" id="SSF53098">
    <property type="entry name" value="Ribonuclease H-like"/>
    <property type="match status" value="1"/>
</dbReference>
<evidence type="ECO:0000259" key="7">
    <source>
        <dbReference type="PROSITE" id="PS50016"/>
    </source>
</evidence>
<dbReference type="InterPro" id="IPR043502">
    <property type="entry name" value="DNA/RNA_pol_sf"/>
</dbReference>
<keyword evidence="2 4" id="KW-0863">Zinc-finger</keyword>
<name>A0ABM1YLQ6_AEDAL</name>
<dbReference type="InterPro" id="IPR001584">
    <property type="entry name" value="Integrase_cat-core"/>
</dbReference>
<feature type="domain" description="PHD-type" evidence="7">
    <location>
        <begin position="12"/>
        <end position="62"/>
    </location>
</feature>
<dbReference type="InterPro" id="IPR019787">
    <property type="entry name" value="Znf_PHD-finger"/>
</dbReference>
<accession>A0ABM1YLQ6</accession>
<dbReference type="Pfam" id="PF18701">
    <property type="entry name" value="DUF5641"/>
    <property type="match status" value="1"/>
</dbReference>
<keyword evidence="3" id="KW-0862">Zinc</keyword>
<evidence type="ECO:0000256" key="5">
    <source>
        <dbReference type="SAM" id="Coils"/>
    </source>
</evidence>
<reference evidence="10" key="1">
    <citation type="journal article" date="2015" name="Proc. Natl. Acad. Sci. U.S.A.">
        <title>Genome sequence of the Asian Tiger mosquito, Aedes albopictus, reveals insights into its biology, genetics, and evolution.</title>
        <authorList>
            <person name="Chen X.G."/>
            <person name="Jiang X."/>
            <person name="Gu J."/>
            <person name="Xu M."/>
            <person name="Wu Y."/>
            <person name="Deng Y."/>
            <person name="Zhang C."/>
            <person name="Bonizzoni M."/>
            <person name="Dermauw W."/>
            <person name="Vontas J."/>
            <person name="Armbruster P."/>
            <person name="Huang X."/>
            <person name="Yang Y."/>
            <person name="Zhang H."/>
            <person name="He W."/>
            <person name="Peng H."/>
            <person name="Liu Y."/>
            <person name="Wu K."/>
            <person name="Chen J."/>
            <person name="Lirakis M."/>
            <person name="Topalis P."/>
            <person name="Van Leeuwen T."/>
            <person name="Hall A.B."/>
            <person name="Jiang X."/>
            <person name="Thorpe C."/>
            <person name="Mueller R.L."/>
            <person name="Sun C."/>
            <person name="Waterhouse R.M."/>
            <person name="Yan G."/>
            <person name="Tu Z.J."/>
            <person name="Fang X."/>
            <person name="James A.A."/>
        </authorList>
    </citation>
    <scope>NUCLEOTIDE SEQUENCE [LARGE SCALE GENOMIC DNA]</scope>
    <source>
        <strain evidence="10">Foshan</strain>
    </source>
</reference>
<dbReference type="CDD" id="cd15489">
    <property type="entry name" value="PHD_SF"/>
    <property type="match status" value="1"/>
</dbReference>
<dbReference type="PROSITE" id="PS01359">
    <property type="entry name" value="ZF_PHD_1"/>
    <property type="match status" value="1"/>
</dbReference>
<dbReference type="PROSITE" id="PS50994">
    <property type="entry name" value="INTEGRASE"/>
    <property type="match status" value="1"/>
</dbReference>
<dbReference type="RefSeq" id="XP_062699298.1">
    <property type="nucleotide sequence ID" value="XM_062843314.1"/>
</dbReference>
<evidence type="ECO:0000256" key="2">
    <source>
        <dbReference type="ARBA" id="ARBA00022771"/>
    </source>
</evidence>
<dbReference type="PANTHER" id="PTHR47331">
    <property type="entry name" value="PHD-TYPE DOMAIN-CONTAINING PROTEIN"/>
    <property type="match status" value="1"/>
</dbReference>
<dbReference type="InterPro" id="IPR012337">
    <property type="entry name" value="RNaseH-like_sf"/>
</dbReference>
<dbReference type="SUPFAM" id="SSF56672">
    <property type="entry name" value="DNA/RNA polymerases"/>
    <property type="match status" value="1"/>
</dbReference>
<reference evidence="9" key="2">
    <citation type="submission" date="2025-05" db="UniProtKB">
        <authorList>
            <consortium name="EnsemblMetazoa"/>
        </authorList>
    </citation>
    <scope>IDENTIFICATION</scope>
    <source>
        <strain evidence="9">Foshan</strain>
    </source>
</reference>
<dbReference type="Gene3D" id="3.30.70.270">
    <property type="match status" value="1"/>
</dbReference>
<dbReference type="GeneID" id="134284460"/>
<evidence type="ECO:0000259" key="8">
    <source>
        <dbReference type="PROSITE" id="PS50994"/>
    </source>
</evidence>
<dbReference type="Gene3D" id="3.30.40.10">
    <property type="entry name" value="Zinc/RING finger domain, C3HC4 (zinc finger)"/>
    <property type="match status" value="1"/>
</dbReference>
<feature type="domain" description="Integrase catalytic" evidence="8">
    <location>
        <begin position="1628"/>
        <end position="1811"/>
    </location>
</feature>
<dbReference type="Pfam" id="PF03564">
    <property type="entry name" value="DUF1759"/>
    <property type="match status" value="1"/>
</dbReference>
<feature type="region of interest" description="Disordered" evidence="6">
    <location>
        <begin position="1931"/>
        <end position="1968"/>
    </location>
</feature>
<feature type="region of interest" description="Disordered" evidence="6">
    <location>
        <begin position="224"/>
        <end position="252"/>
    </location>
</feature>
<evidence type="ECO:0000256" key="6">
    <source>
        <dbReference type="SAM" id="MobiDB-lite"/>
    </source>
</evidence>
<evidence type="ECO:0000256" key="1">
    <source>
        <dbReference type="ARBA" id="ARBA00022723"/>
    </source>
</evidence>
<dbReference type="Gene3D" id="3.10.10.10">
    <property type="entry name" value="HIV Type 1 Reverse Transcriptase, subunit A, domain 1"/>
    <property type="match status" value="1"/>
</dbReference>
<feature type="compositionally biased region" description="Basic and acidic residues" evidence="6">
    <location>
        <begin position="1931"/>
        <end position="1946"/>
    </location>
</feature>
<feature type="region of interest" description="Disordered" evidence="6">
    <location>
        <begin position="69"/>
        <end position="103"/>
    </location>
</feature>
<evidence type="ECO:0000256" key="3">
    <source>
        <dbReference type="ARBA" id="ARBA00022833"/>
    </source>
</evidence>
<dbReference type="SUPFAM" id="SSF57903">
    <property type="entry name" value="FYVE/PHD zinc finger"/>
    <property type="match status" value="1"/>
</dbReference>
<dbReference type="InterPro" id="IPR008042">
    <property type="entry name" value="Retrotrans_Pao"/>
</dbReference>
<feature type="coiled-coil region" evidence="5">
    <location>
        <begin position="127"/>
        <end position="154"/>
    </location>
</feature>
<dbReference type="InterPro" id="IPR001965">
    <property type="entry name" value="Znf_PHD"/>
</dbReference>
<dbReference type="InterPro" id="IPR013083">
    <property type="entry name" value="Znf_RING/FYVE/PHD"/>
</dbReference>
<dbReference type="InterPro" id="IPR043128">
    <property type="entry name" value="Rev_trsase/Diguanyl_cyclase"/>
</dbReference>
<dbReference type="InterPro" id="IPR040676">
    <property type="entry name" value="DUF5641"/>
</dbReference>
<dbReference type="Pfam" id="PF05380">
    <property type="entry name" value="Peptidase_A17"/>
    <property type="match status" value="1"/>
</dbReference>
<evidence type="ECO:0008006" key="11">
    <source>
        <dbReference type="Google" id="ProtNLM"/>
    </source>
</evidence>
<dbReference type="InterPro" id="IPR041588">
    <property type="entry name" value="Integrase_H2C2"/>
</dbReference>
<dbReference type="Pfam" id="PF00628">
    <property type="entry name" value="PHD"/>
    <property type="match status" value="1"/>
</dbReference>
<dbReference type="Gene3D" id="3.30.420.10">
    <property type="entry name" value="Ribonuclease H-like superfamily/Ribonuclease H"/>
    <property type="match status" value="1"/>
</dbReference>
<dbReference type="PANTHER" id="PTHR47331:SF1">
    <property type="entry name" value="GAG-LIKE PROTEIN"/>
    <property type="match status" value="1"/>
</dbReference>
<dbReference type="SMART" id="SM00249">
    <property type="entry name" value="PHD"/>
    <property type="match status" value="1"/>
</dbReference>
<keyword evidence="1" id="KW-0479">Metal-binding</keyword>
<dbReference type="InterPro" id="IPR019786">
    <property type="entry name" value="Zinc_finger_PHD-type_CS"/>
</dbReference>
<proteinExistence type="predicted"/>
<dbReference type="CDD" id="cd01644">
    <property type="entry name" value="RT_pepA17"/>
    <property type="match status" value="1"/>
</dbReference>
<sequence length="1968" mass="224071">MEAGRHSKTVGEHHCKKCNRRDSAEAHMVACDQCHEWTHFGCAGVDESIKDRKYICNVCEALEGVASGMQQLKPPGADNKSTKSSKRTRKSQNTSVPSMTSSAREALLAAQMKMVEERQLLEEQALKEQEAIRFKQMEEDRRQLEEKRRLSEEERLLRERQLQEEKAFQAKQQLIRQQSLDKKHELLRQMAEASSRHGSIVDSRGKVSDWLAEQRAVVDNECDAGAVDPFTDRPERNDPMIQSERNDGALPPLPSPSVGMQPSRSNFQTQVSVHQERSAIPTRAQNEPLADYMPRSSIPTVLGANHFAARQVIGKELPTFSGNAEDWPIFISCFEQSTEACGYSDAENLIRLQRCLKGHALESVRSRLLLPSSVPHVISTLRTLYGRPELLVRSLIEKVHRVPAPRQDRLETIMEFGLAVQNLVDHLTAAHQENHLANPTLMQELVEKLPGPLRLDWAVHKGQHTNVTLRTFGEFMSRLVTAASEVTYDLPVQGKPFRNEKVKSKDWGMVQAHTAVQHTPERWSRDHRKTSKPCALCEHEGHRLYECPQFKSFNMDERWKFVQQNGICRTCLNAHGNWPCKSWQGCGHQGCRLKHHTLLHPSNPAATHSVNVSSRHLDWKEKQFPIFRIIPVVLKFDGQSETVFALIDEGSSLTLLEKSVAEQLQAVGPTEALTLRWTGNITREENESQKVQLEVAGKGSSNYHRLINVHTVDGLVLPTQTLKFRELAQQFPHLRGLPIEDQELVQPKLLIGLENLRLSVPLAIREGSAGQPIAAKCRLGWGVYGCTSGFPGGQSVINFHISATSDSDRQLNEQLRDYFALDGTGVTAAGEKPESEENKRAMRILKETTRRTLRGFETGLLWNTDSPNFPNSFSTALRRLQSLEHKLLKQPELKKRVNELIYEYEAKGYAHRATHHEMQFSDQSRVWYLPLGIVTNPKKPEKVRLIWDAAAKTNGISLNSKLLKGPDLLTPLPMVLSRFRQYPVAVSGDIREMFHQLAVIESDQQAQRFLWREDPEKEPQVYVMDVLTFGSMSSPASAQYVKNLNASEFVNDYPRAAAAVQENHYVDDYLDSFATVEEAIRVVNEVKHIHSKGGFQLRKFKCNEVAVLRGIGELSDDECKELLLERGDLIESVLGMQWMPRDDVFVYSFTPRKDLQEILRPDHVPTKREALKVVMSLFDPLGFISFFLVHGKVLIQEIWASGSEWDQPINNELSERWHRWIAMFSQLKQLQIPRSYFTSPIPNDLNSLQIHIFVDASEAAYSCVGYFRLVAEASVQVALIGAKTKVAPLKTLSIPRLELKAAILGARYMESVQTNHSFPIAQKFYWSDSSTVLAWIRSDHRRYNKFVELRIGEILTLSDPSEWKWIPSKTNVADLATKWNKGLSFQPDSEWFRGPNFLYEPEITWPQQLPPSTTQEEMKRCHTHWTPTPLIETSRFSSWTRLHRTMAYVLRFIDNLRHRRNRHPSIAGVLQQEELKRSEQQLWKMAQVEAFPKEVEVLSKARGPPEARHPTVAKTSSIYKNWPFIDEDGVLRMRGRSGSAFYAPAEARYPTILPRQHHITTLIIDWYHGHYQHANRETVVNEIRQRFEIPKLRALVGKVVRNCAKCRVAKAMPNYPPMASLPEARLSTFVRPFTFVGLDYFGPILVRVGRSVAKRWIALFTCLSIRAIHLEVVHSVSTESCIMAVRRFIARRGPPVEIYSDNATCFQGASNELQKEINDTLALTFTSTNTAWKFIPPAAPHMGGVWERLVRSVKVAIASINETCRKPDDETLETIILDAEAMINARPLTYVPLESADNEAITPNHFLLGNSTGVKLAPMEHLSKPSILRSSWKLAQHITNQLWTRWIKEYLPVITRRCKWFEEVKELVEGDLVLIVGGSSRHQWTRGRVEKVFYGRDGRVRQALVRTSSGVLRRPAVRLAILDIECSGKPSDERKDLGNHQQDLREGGCNGEAPRRVDASKNTHRSNN</sequence>
<dbReference type="Proteomes" id="UP000069940">
    <property type="component" value="Unassembled WGS sequence"/>
</dbReference>